<evidence type="ECO:0008006" key="4">
    <source>
        <dbReference type="Google" id="ProtNLM"/>
    </source>
</evidence>
<keyword evidence="3" id="KW-1185">Reference proteome</keyword>
<sequence length="64" mass="6979">MTTLRASVSDTNLASQRVLQKTGFVEIGRADPAEIGGKQGSWYERDLTDDGRRRTPAPPPGPPR</sequence>
<dbReference type="EMBL" id="JAIQZJ010000002">
    <property type="protein sequence ID" value="MBZ5737786.1"/>
    <property type="molecule type" value="Genomic_DNA"/>
</dbReference>
<accession>A0ABS7U9X8</accession>
<dbReference type="RefSeq" id="WP_224122160.1">
    <property type="nucleotide sequence ID" value="NZ_JAIQZJ010000002.1"/>
</dbReference>
<feature type="region of interest" description="Disordered" evidence="1">
    <location>
        <begin position="27"/>
        <end position="64"/>
    </location>
</feature>
<name>A0ABS7U9X8_9ACTN</name>
<proteinExistence type="predicted"/>
<dbReference type="Gene3D" id="3.40.630.30">
    <property type="match status" value="1"/>
</dbReference>
<dbReference type="Proteomes" id="UP000780875">
    <property type="component" value="Unassembled WGS sequence"/>
</dbReference>
<organism evidence="2 3">
    <name type="scientific">Nocardioides mangrovi</name>
    <dbReference type="NCBI Taxonomy" id="2874580"/>
    <lineage>
        <taxon>Bacteria</taxon>
        <taxon>Bacillati</taxon>
        <taxon>Actinomycetota</taxon>
        <taxon>Actinomycetes</taxon>
        <taxon>Propionibacteriales</taxon>
        <taxon>Nocardioidaceae</taxon>
        <taxon>Nocardioides</taxon>
    </lineage>
</organism>
<protein>
    <recommendedName>
        <fullName evidence="4">GNAT family N-acetyltransferase</fullName>
    </recommendedName>
</protein>
<feature type="compositionally biased region" description="Basic and acidic residues" evidence="1">
    <location>
        <begin position="43"/>
        <end position="53"/>
    </location>
</feature>
<dbReference type="InterPro" id="IPR016181">
    <property type="entry name" value="Acyl_CoA_acyltransferase"/>
</dbReference>
<evidence type="ECO:0000256" key="1">
    <source>
        <dbReference type="SAM" id="MobiDB-lite"/>
    </source>
</evidence>
<comment type="caution">
    <text evidence="2">The sequence shown here is derived from an EMBL/GenBank/DDBJ whole genome shotgun (WGS) entry which is preliminary data.</text>
</comment>
<reference evidence="2 3" key="1">
    <citation type="submission" date="2021-09" db="EMBL/GenBank/DDBJ databases">
        <title>Whole genome sequence of Nocardioides sp. GBK3QG-3.</title>
        <authorList>
            <person name="Tuo L."/>
        </authorList>
    </citation>
    <scope>NUCLEOTIDE SEQUENCE [LARGE SCALE GENOMIC DNA]</scope>
    <source>
        <strain evidence="2 3">GBK3QG-3</strain>
    </source>
</reference>
<dbReference type="SUPFAM" id="SSF55729">
    <property type="entry name" value="Acyl-CoA N-acyltransferases (Nat)"/>
    <property type="match status" value="1"/>
</dbReference>
<gene>
    <name evidence="2" type="ORF">K8U61_06415</name>
</gene>
<evidence type="ECO:0000313" key="3">
    <source>
        <dbReference type="Proteomes" id="UP000780875"/>
    </source>
</evidence>
<evidence type="ECO:0000313" key="2">
    <source>
        <dbReference type="EMBL" id="MBZ5737786.1"/>
    </source>
</evidence>